<dbReference type="PRINTS" id="PR00792">
    <property type="entry name" value="PEPSIN"/>
</dbReference>
<evidence type="ECO:0000259" key="3">
    <source>
        <dbReference type="PROSITE" id="PS51767"/>
    </source>
</evidence>
<name>S8EAG6_FOMSC</name>
<dbReference type="SUPFAM" id="SSF50630">
    <property type="entry name" value="Acid proteases"/>
    <property type="match status" value="1"/>
</dbReference>
<dbReference type="MEROPS" id="A01.019"/>
<keyword evidence="5" id="KW-1185">Reference proteome</keyword>
<evidence type="ECO:0000256" key="1">
    <source>
        <dbReference type="ARBA" id="ARBA00007447"/>
    </source>
</evidence>
<dbReference type="Gene3D" id="2.40.70.10">
    <property type="entry name" value="Acid Proteases"/>
    <property type="match status" value="2"/>
</dbReference>
<dbReference type="PANTHER" id="PTHR47966:SF51">
    <property type="entry name" value="BETA-SITE APP-CLEAVING ENZYME, ISOFORM A-RELATED"/>
    <property type="match status" value="1"/>
</dbReference>
<dbReference type="PANTHER" id="PTHR47966">
    <property type="entry name" value="BETA-SITE APP-CLEAVING ENZYME, ISOFORM A-RELATED"/>
    <property type="match status" value="1"/>
</dbReference>
<dbReference type="AlphaFoldDB" id="S8EAG6"/>
<dbReference type="PROSITE" id="PS51767">
    <property type="entry name" value="PEPTIDASE_A1"/>
    <property type="match status" value="1"/>
</dbReference>
<dbReference type="InterPro" id="IPR001461">
    <property type="entry name" value="Aspartic_peptidase_A1"/>
</dbReference>
<feature type="domain" description="Peptidase A1" evidence="3">
    <location>
        <begin position="54"/>
        <end position="368"/>
    </location>
</feature>
<dbReference type="CDD" id="cd05471">
    <property type="entry name" value="pepsin_like"/>
    <property type="match status" value="1"/>
</dbReference>
<dbReference type="STRING" id="743788.S8EAG6"/>
<gene>
    <name evidence="4" type="ORF">FOMPIDRAFT_1048541</name>
</gene>
<dbReference type="InterPro" id="IPR034164">
    <property type="entry name" value="Pepsin-like_dom"/>
</dbReference>
<dbReference type="OrthoDB" id="660550at2759"/>
<evidence type="ECO:0000256" key="2">
    <source>
        <dbReference type="SAM" id="SignalP"/>
    </source>
</evidence>
<protein>
    <recommendedName>
        <fullName evidence="3">Peptidase A1 domain-containing protein</fullName>
    </recommendedName>
</protein>
<feature type="chain" id="PRO_5004550512" description="Peptidase A1 domain-containing protein" evidence="2">
    <location>
        <begin position="26"/>
        <end position="371"/>
    </location>
</feature>
<reference evidence="4 5" key="1">
    <citation type="journal article" date="2012" name="Science">
        <title>The Paleozoic origin of enzymatic lignin decomposition reconstructed from 31 fungal genomes.</title>
        <authorList>
            <person name="Floudas D."/>
            <person name="Binder M."/>
            <person name="Riley R."/>
            <person name="Barry K."/>
            <person name="Blanchette R.A."/>
            <person name="Henrissat B."/>
            <person name="Martinez A.T."/>
            <person name="Otillar R."/>
            <person name="Spatafora J.W."/>
            <person name="Yadav J.S."/>
            <person name="Aerts A."/>
            <person name="Benoit I."/>
            <person name="Boyd A."/>
            <person name="Carlson A."/>
            <person name="Copeland A."/>
            <person name="Coutinho P.M."/>
            <person name="de Vries R.P."/>
            <person name="Ferreira P."/>
            <person name="Findley K."/>
            <person name="Foster B."/>
            <person name="Gaskell J."/>
            <person name="Glotzer D."/>
            <person name="Gorecki P."/>
            <person name="Heitman J."/>
            <person name="Hesse C."/>
            <person name="Hori C."/>
            <person name="Igarashi K."/>
            <person name="Jurgens J.A."/>
            <person name="Kallen N."/>
            <person name="Kersten P."/>
            <person name="Kohler A."/>
            <person name="Kuees U."/>
            <person name="Kumar T.K.A."/>
            <person name="Kuo A."/>
            <person name="LaButti K."/>
            <person name="Larrondo L.F."/>
            <person name="Lindquist E."/>
            <person name="Ling A."/>
            <person name="Lombard V."/>
            <person name="Lucas S."/>
            <person name="Lundell T."/>
            <person name="Martin R."/>
            <person name="McLaughlin D.J."/>
            <person name="Morgenstern I."/>
            <person name="Morin E."/>
            <person name="Murat C."/>
            <person name="Nagy L.G."/>
            <person name="Nolan M."/>
            <person name="Ohm R.A."/>
            <person name="Patyshakuliyeva A."/>
            <person name="Rokas A."/>
            <person name="Ruiz-Duenas F.J."/>
            <person name="Sabat G."/>
            <person name="Salamov A."/>
            <person name="Samejima M."/>
            <person name="Schmutz J."/>
            <person name="Slot J.C."/>
            <person name="St John F."/>
            <person name="Stenlid J."/>
            <person name="Sun H."/>
            <person name="Sun S."/>
            <person name="Syed K."/>
            <person name="Tsang A."/>
            <person name="Wiebenga A."/>
            <person name="Young D."/>
            <person name="Pisabarro A."/>
            <person name="Eastwood D.C."/>
            <person name="Martin F."/>
            <person name="Cullen D."/>
            <person name="Grigoriev I.V."/>
            <person name="Hibbett D.S."/>
        </authorList>
    </citation>
    <scope>NUCLEOTIDE SEQUENCE</scope>
    <source>
        <strain evidence="5">FP-58527</strain>
    </source>
</reference>
<comment type="similarity">
    <text evidence="1">Belongs to the peptidase A1 family.</text>
</comment>
<dbReference type="GO" id="GO:0006508">
    <property type="term" value="P:proteolysis"/>
    <property type="evidence" value="ECO:0007669"/>
    <property type="project" value="InterPro"/>
</dbReference>
<evidence type="ECO:0000313" key="4">
    <source>
        <dbReference type="EMBL" id="EPT01648.1"/>
    </source>
</evidence>
<evidence type="ECO:0000313" key="5">
    <source>
        <dbReference type="Proteomes" id="UP000015241"/>
    </source>
</evidence>
<dbReference type="Pfam" id="PF00026">
    <property type="entry name" value="Asp"/>
    <property type="match status" value="1"/>
</dbReference>
<dbReference type="InParanoid" id="S8EAG6"/>
<organism evidence="4 5">
    <name type="scientific">Fomitopsis schrenkii</name>
    <name type="common">Brown rot fungus</name>
    <dbReference type="NCBI Taxonomy" id="2126942"/>
    <lineage>
        <taxon>Eukaryota</taxon>
        <taxon>Fungi</taxon>
        <taxon>Dikarya</taxon>
        <taxon>Basidiomycota</taxon>
        <taxon>Agaricomycotina</taxon>
        <taxon>Agaricomycetes</taxon>
        <taxon>Polyporales</taxon>
        <taxon>Fomitopsis</taxon>
    </lineage>
</organism>
<dbReference type="EMBL" id="KE504140">
    <property type="protein sequence ID" value="EPT01648.1"/>
    <property type="molecule type" value="Genomic_DNA"/>
</dbReference>
<proteinExistence type="inferred from homology"/>
<sequence length="371" mass="38722">MLIKSRGGLKCAAAAALLSAPLAEAANTFIAPWKSTLAANSEPDAPTINAALKVVVAVQAGDNQTFNEVLVDTGSAILWVGAQTAYEPGPYTEVINETFSVGYGVGGVNGTAYKDRVTIGEATVQSQIIGDAEWIHGFALEKPIDGILGLGPSGSNAGEVSGSNTTPTFVENLVSEGTIDEPVFGIYVGPFSDDAESAGEITFGGVDESRISGDVEWFAQTSNLHWTFNATSFKLGNVSVGSPLYATTDTGVLPLGIPFDEFIAALDTYPGSTLDESSLLTGGLIFPSNISTADLPVLEIGLGNLLFNITADQYIVPKNLYSALNITDDGNTHTWIASGGPSALTLGQTFLEHAYSAYDMKNQQIGFAYLA</sequence>
<dbReference type="GO" id="GO:0004190">
    <property type="term" value="F:aspartic-type endopeptidase activity"/>
    <property type="evidence" value="ECO:0007669"/>
    <property type="project" value="InterPro"/>
</dbReference>
<accession>S8EAG6</accession>
<dbReference type="Proteomes" id="UP000015241">
    <property type="component" value="Unassembled WGS sequence"/>
</dbReference>
<dbReference type="InterPro" id="IPR033121">
    <property type="entry name" value="PEPTIDASE_A1"/>
</dbReference>
<dbReference type="eggNOG" id="KOG1339">
    <property type="taxonomic scope" value="Eukaryota"/>
</dbReference>
<keyword evidence="2" id="KW-0732">Signal</keyword>
<dbReference type="HOGENOM" id="CLU_038846_0_0_1"/>
<dbReference type="InterPro" id="IPR021109">
    <property type="entry name" value="Peptidase_aspartic_dom_sf"/>
</dbReference>
<feature type="signal peptide" evidence="2">
    <location>
        <begin position="1"/>
        <end position="25"/>
    </location>
</feature>